<name>A0A9X3DD00_9SPHI</name>
<dbReference type="RefSeq" id="WP_010601259.1">
    <property type="nucleotide sequence ID" value="NZ_JAPJUH010000003.1"/>
</dbReference>
<proteinExistence type="predicted"/>
<protein>
    <submittedName>
        <fullName evidence="2">Uncharacterized protein</fullName>
    </submittedName>
</protein>
<reference evidence="2" key="1">
    <citation type="submission" date="2022-11" db="EMBL/GenBank/DDBJ databases">
        <authorList>
            <person name="Graham C."/>
            <person name="Newman J.D."/>
        </authorList>
    </citation>
    <scope>NUCLEOTIDE SEQUENCE</scope>
    <source>
        <strain evidence="2">DSM 19486</strain>
    </source>
</reference>
<evidence type="ECO:0000256" key="1">
    <source>
        <dbReference type="SAM" id="MobiDB-lite"/>
    </source>
</evidence>
<evidence type="ECO:0000313" key="2">
    <source>
        <dbReference type="EMBL" id="MCX3265072.1"/>
    </source>
</evidence>
<organism evidence="2 3">
    <name type="scientific">Pedobacter agri</name>
    <dbReference type="NCBI Taxonomy" id="454586"/>
    <lineage>
        <taxon>Bacteria</taxon>
        <taxon>Pseudomonadati</taxon>
        <taxon>Bacteroidota</taxon>
        <taxon>Sphingobacteriia</taxon>
        <taxon>Sphingobacteriales</taxon>
        <taxon>Sphingobacteriaceae</taxon>
        <taxon>Pedobacter</taxon>
    </lineage>
</organism>
<feature type="region of interest" description="Disordered" evidence="1">
    <location>
        <begin position="1"/>
        <end position="94"/>
    </location>
</feature>
<gene>
    <name evidence="2" type="ORF">OQZ29_09960</name>
</gene>
<sequence length="94" mass="10812">MKTPDQEPQENEEIQNIEQFQIDRSSAKSAEGYADEEDDTFSAEEPDELEEDDDELENDDEGYTEEEIPFADGEGTQLDEAIDEQDETEEDEEI</sequence>
<feature type="compositionally biased region" description="Acidic residues" evidence="1">
    <location>
        <begin position="80"/>
        <end position="94"/>
    </location>
</feature>
<accession>A0A9X3DD00</accession>
<dbReference type="EMBL" id="JAPJUH010000003">
    <property type="protein sequence ID" value="MCX3265072.1"/>
    <property type="molecule type" value="Genomic_DNA"/>
</dbReference>
<dbReference type="Proteomes" id="UP001142592">
    <property type="component" value="Unassembled WGS sequence"/>
</dbReference>
<evidence type="ECO:0000313" key="3">
    <source>
        <dbReference type="Proteomes" id="UP001142592"/>
    </source>
</evidence>
<keyword evidence="3" id="KW-1185">Reference proteome</keyword>
<dbReference type="AlphaFoldDB" id="A0A9X3DD00"/>
<comment type="caution">
    <text evidence="2">The sequence shown here is derived from an EMBL/GenBank/DDBJ whole genome shotgun (WGS) entry which is preliminary data.</text>
</comment>
<feature type="compositionally biased region" description="Acidic residues" evidence="1">
    <location>
        <begin position="33"/>
        <end position="69"/>
    </location>
</feature>